<protein>
    <submittedName>
        <fullName evidence="3">UBA protein</fullName>
    </submittedName>
</protein>
<feature type="region of interest" description="Disordered" evidence="1">
    <location>
        <begin position="215"/>
        <end position="314"/>
    </location>
</feature>
<dbReference type="PROSITE" id="PS50030">
    <property type="entry name" value="UBA"/>
    <property type="match status" value="1"/>
</dbReference>
<proteinExistence type="predicted"/>
<dbReference type="GeneID" id="55970979"/>
<feature type="region of interest" description="Disordered" evidence="1">
    <location>
        <begin position="424"/>
        <end position="443"/>
    </location>
</feature>
<evidence type="ECO:0000313" key="4">
    <source>
        <dbReference type="Proteomes" id="UP000749293"/>
    </source>
</evidence>
<dbReference type="FunFam" id="1.10.8.10:FF:000081">
    <property type="entry name" value="GTPase activating protein for Arf"/>
    <property type="match status" value="1"/>
</dbReference>
<accession>A0A9P4YPI2</accession>
<comment type="caution">
    <text evidence="3">The sequence shown here is derived from an EMBL/GenBank/DDBJ whole genome shotgun (WGS) entry which is preliminary data.</text>
</comment>
<dbReference type="InterPro" id="IPR038508">
    <property type="entry name" value="ArfGAP_dom_sf"/>
</dbReference>
<dbReference type="RefSeq" id="XP_035318089.1">
    <property type="nucleotide sequence ID" value="XM_035466725.1"/>
</dbReference>
<dbReference type="InterPro" id="IPR015940">
    <property type="entry name" value="UBA"/>
</dbReference>
<dbReference type="Gene3D" id="1.10.8.10">
    <property type="entry name" value="DNA helicase RuvA subunit, C-terminal domain"/>
    <property type="match status" value="1"/>
</dbReference>
<reference evidence="3" key="1">
    <citation type="submission" date="2020-03" db="EMBL/GenBank/DDBJ databases">
        <title>Site-based positive gene gene selection in Geosmithia morbida across the United States reveals a broad range of putative effectors and factors for local host and environmental adapation.</title>
        <authorList>
            <person name="Onufrak A."/>
            <person name="Murdoch R.W."/>
            <person name="Gazis R."/>
            <person name="Huff M."/>
            <person name="Staton M."/>
            <person name="Klingeman W."/>
            <person name="Hadziabdic D."/>
        </authorList>
    </citation>
    <scope>NUCLEOTIDE SEQUENCE</scope>
    <source>
        <strain evidence="3">1262</strain>
    </source>
</reference>
<name>A0A9P4YPI2_9HYPO</name>
<organism evidence="3 4">
    <name type="scientific">Geosmithia morbida</name>
    <dbReference type="NCBI Taxonomy" id="1094350"/>
    <lineage>
        <taxon>Eukaryota</taxon>
        <taxon>Fungi</taxon>
        <taxon>Dikarya</taxon>
        <taxon>Ascomycota</taxon>
        <taxon>Pezizomycotina</taxon>
        <taxon>Sordariomycetes</taxon>
        <taxon>Hypocreomycetidae</taxon>
        <taxon>Hypocreales</taxon>
        <taxon>Bionectriaceae</taxon>
        <taxon>Geosmithia</taxon>
    </lineage>
</organism>
<feature type="compositionally biased region" description="Polar residues" evidence="1">
    <location>
        <begin position="77"/>
        <end position="92"/>
    </location>
</feature>
<gene>
    <name evidence="3" type="ORF">GMORB2_4751</name>
</gene>
<dbReference type="SUPFAM" id="SSF46934">
    <property type="entry name" value="UBA-like"/>
    <property type="match status" value="1"/>
</dbReference>
<feature type="region of interest" description="Disordered" evidence="1">
    <location>
        <begin position="328"/>
        <end position="415"/>
    </location>
</feature>
<evidence type="ECO:0000256" key="1">
    <source>
        <dbReference type="SAM" id="MobiDB-lite"/>
    </source>
</evidence>
<dbReference type="Proteomes" id="UP000749293">
    <property type="component" value="Unassembled WGS sequence"/>
</dbReference>
<dbReference type="Gene3D" id="1.10.220.150">
    <property type="entry name" value="Arf GTPase activating protein"/>
    <property type="match status" value="1"/>
</dbReference>
<feature type="compositionally biased region" description="Polar residues" evidence="1">
    <location>
        <begin position="235"/>
        <end position="272"/>
    </location>
</feature>
<feature type="compositionally biased region" description="Polar residues" evidence="1">
    <location>
        <begin position="328"/>
        <end position="337"/>
    </location>
</feature>
<dbReference type="OrthoDB" id="10266696at2759"/>
<keyword evidence="4" id="KW-1185">Reference proteome</keyword>
<sequence length="443" mass="46708">MSGAMSKRQQVRNEKVLQELVQKVPGNNTAMRAAQNMRKVGNVTSNQIYNAENRKPPVPIDVEEADSAMERFIRQKYMNNVAPSSKRPTSSAKPPGSPVSDEGVPPPLPPKNSASKFGLRSASSLFPRPKKDSKLSLSPSPGADANRPASQGSNGKVSRMFGASVNYDHGDDLDRKLAKLRDMGFYDTQRNAIVLKGVSGNLEKAIQALVRLGEGDRNSYAPPPPPHDDVPPPARSSTPLSSKTEGGQTLGLSVRAQPTQDRLPSPAGSSMNPFEALSMPPAMPQTAQSTGSQGSNNPYSQSLNPFGVPTQPTDQFSQAFQNLGISAQSSNAQQQPLFPNRTGGLTPLSTVPPPSLQQVAPSAPVSPQATQHQQPHAATAQGTNNPFMNGGGAAAAAAAASTTDDAFTPRKASRESVNLGMDLAWTNGRHSPDAFASLSAKHG</sequence>
<feature type="compositionally biased region" description="Low complexity" evidence="1">
    <location>
        <begin position="367"/>
        <end position="381"/>
    </location>
</feature>
<feature type="region of interest" description="Disordered" evidence="1">
    <location>
        <begin position="45"/>
        <end position="170"/>
    </location>
</feature>
<evidence type="ECO:0000313" key="3">
    <source>
        <dbReference type="EMBL" id="KAF4119437.1"/>
    </source>
</evidence>
<dbReference type="AlphaFoldDB" id="A0A9P4YPI2"/>
<evidence type="ECO:0000259" key="2">
    <source>
        <dbReference type="PROSITE" id="PS50030"/>
    </source>
</evidence>
<feature type="domain" description="UBA" evidence="2">
    <location>
        <begin position="172"/>
        <end position="212"/>
    </location>
</feature>
<dbReference type="InterPro" id="IPR009060">
    <property type="entry name" value="UBA-like_sf"/>
</dbReference>
<feature type="compositionally biased region" description="Polar residues" evidence="1">
    <location>
        <begin position="285"/>
        <end position="314"/>
    </location>
</feature>
<dbReference type="EMBL" id="JAANYQ010000025">
    <property type="protein sequence ID" value="KAF4119437.1"/>
    <property type="molecule type" value="Genomic_DNA"/>
</dbReference>